<dbReference type="PANTHER" id="PTHR43116">
    <property type="entry name" value="PEPTIDE CHAIN RELEASE FACTOR 2"/>
    <property type="match status" value="1"/>
</dbReference>
<dbReference type="Pfam" id="PF03462">
    <property type="entry name" value="PCRF"/>
    <property type="match status" value="1"/>
</dbReference>
<dbReference type="SMART" id="SM00937">
    <property type="entry name" value="PCRF"/>
    <property type="match status" value="1"/>
</dbReference>
<evidence type="ECO:0000256" key="1">
    <source>
        <dbReference type="ARBA" id="ARBA00010835"/>
    </source>
</evidence>
<name>A0A2P2JME3_RHIMU</name>
<dbReference type="EMBL" id="GGEC01014157">
    <property type="protein sequence ID" value="MBW94640.1"/>
    <property type="molecule type" value="Transcribed_RNA"/>
</dbReference>
<dbReference type="InterPro" id="IPR005139">
    <property type="entry name" value="PCRF"/>
</dbReference>
<dbReference type="Pfam" id="PF00472">
    <property type="entry name" value="RF-1"/>
    <property type="match status" value="1"/>
</dbReference>
<evidence type="ECO:0000259" key="2">
    <source>
        <dbReference type="SMART" id="SM00937"/>
    </source>
</evidence>
<sequence length="416" mass="46873">MSTEAVFLGRDATICCLKWQYSSRKTHKSLVRFVMHSRIRASHFPRDENVVYKQLGLFSKKRVIEDAVLRAKMLAPTALELEEGIRIKLEEMVRQSNLWHDPDKSHEILVKLADSAKAVAALKDIKYKAEEAKLISQLAEMEVVNYRLFEQAYSASVDVNKFLDQYETMKLLKGPYDMEGACVIIQGGSRGINHQMWVEELLSMYLKWAERIGYKVSIVERHSSNNGLCSATIEFEFESAYGYLLGEGGIHHKIMSRNGSAQNEVSSAYVDVVPISLRTAFDLQIHDKDLTVTLASALREGKCFTKPTVTLQHLPTGISVQSSGERSQFANKMKALNRLKASLLVIAAKQNVSDVNVIRRDAIADARKQEARRYIYHPCKVVQDLITGIQLPDPKSVLEGNIEPLIAAHLSIRHSD</sequence>
<comment type="similarity">
    <text evidence="1">Belongs to the prokaryotic/mitochondrial release factor family.</text>
</comment>
<dbReference type="Gene3D" id="3.30.70.1660">
    <property type="match status" value="1"/>
</dbReference>
<protein>
    <submittedName>
        <fullName evidence="3">Uncharacterized protein MANES_09G016400</fullName>
    </submittedName>
</protein>
<dbReference type="GO" id="GO:0005737">
    <property type="term" value="C:cytoplasm"/>
    <property type="evidence" value="ECO:0007669"/>
    <property type="project" value="UniProtKB-ARBA"/>
</dbReference>
<accession>A0A2P2JME3</accession>
<evidence type="ECO:0000313" key="3">
    <source>
        <dbReference type="EMBL" id="MBW94640.1"/>
    </source>
</evidence>
<dbReference type="GO" id="GO:0003747">
    <property type="term" value="F:translation release factor activity"/>
    <property type="evidence" value="ECO:0007669"/>
    <property type="project" value="InterPro"/>
</dbReference>
<reference evidence="3" key="1">
    <citation type="submission" date="2018-02" db="EMBL/GenBank/DDBJ databases">
        <title>Rhizophora mucronata_Transcriptome.</title>
        <authorList>
            <person name="Meera S.P."/>
            <person name="Sreeshan A."/>
            <person name="Augustine A."/>
        </authorList>
    </citation>
    <scope>NUCLEOTIDE SEQUENCE</scope>
    <source>
        <tissue evidence="3">Leaf</tissue>
    </source>
</reference>
<organism evidence="3">
    <name type="scientific">Rhizophora mucronata</name>
    <name type="common">Asiatic mangrove</name>
    <dbReference type="NCBI Taxonomy" id="61149"/>
    <lineage>
        <taxon>Eukaryota</taxon>
        <taxon>Viridiplantae</taxon>
        <taxon>Streptophyta</taxon>
        <taxon>Embryophyta</taxon>
        <taxon>Tracheophyta</taxon>
        <taxon>Spermatophyta</taxon>
        <taxon>Magnoliopsida</taxon>
        <taxon>eudicotyledons</taxon>
        <taxon>Gunneridae</taxon>
        <taxon>Pentapetalae</taxon>
        <taxon>rosids</taxon>
        <taxon>fabids</taxon>
        <taxon>Malpighiales</taxon>
        <taxon>Rhizophoraceae</taxon>
        <taxon>Rhizophora</taxon>
    </lineage>
</organism>
<dbReference type="SUPFAM" id="SSF75620">
    <property type="entry name" value="Release factor"/>
    <property type="match status" value="1"/>
</dbReference>
<proteinExistence type="inferred from homology"/>
<dbReference type="Gene3D" id="3.30.160.20">
    <property type="match status" value="1"/>
</dbReference>
<feature type="domain" description="Peptide chain release factor" evidence="2">
    <location>
        <begin position="130"/>
        <end position="247"/>
    </location>
</feature>
<dbReference type="AlphaFoldDB" id="A0A2P2JME3"/>
<dbReference type="PANTHER" id="PTHR43116:SF4">
    <property type="entry name" value="PEPTIDE CHAIN RELEASE FACTOR PRFB3, CHLOROPLASTIC"/>
    <property type="match status" value="1"/>
</dbReference>
<dbReference type="InterPro" id="IPR000352">
    <property type="entry name" value="Pep_chain_release_fac_I"/>
</dbReference>
<dbReference type="InterPro" id="IPR045853">
    <property type="entry name" value="Pep_chain_release_fac_I_sf"/>
</dbReference>